<feature type="compositionally biased region" description="Low complexity" evidence="1">
    <location>
        <begin position="30"/>
        <end position="40"/>
    </location>
</feature>
<feature type="non-terminal residue" evidence="2">
    <location>
        <position position="1"/>
    </location>
</feature>
<feature type="region of interest" description="Disordered" evidence="1">
    <location>
        <begin position="30"/>
        <end position="61"/>
    </location>
</feature>
<protein>
    <submittedName>
        <fullName evidence="2">Uncharacterized protein</fullName>
    </submittedName>
</protein>
<gene>
    <name evidence="2" type="ORF">QYT958_LOCUS48533</name>
</gene>
<dbReference type="AlphaFoldDB" id="A0A822GND8"/>
<evidence type="ECO:0000256" key="1">
    <source>
        <dbReference type="SAM" id="MobiDB-lite"/>
    </source>
</evidence>
<evidence type="ECO:0000313" key="2">
    <source>
        <dbReference type="EMBL" id="CAF5151005.1"/>
    </source>
</evidence>
<comment type="caution">
    <text evidence="2">The sequence shown here is derived from an EMBL/GenBank/DDBJ whole genome shotgun (WGS) entry which is preliminary data.</text>
</comment>
<feature type="compositionally biased region" description="Low complexity" evidence="1">
    <location>
        <begin position="50"/>
        <end position="61"/>
    </location>
</feature>
<name>A0A822GND8_9BILA</name>
<reference evidence="2" key="1">
    <citation type="submission" date="2021-02" db="EMBL/GenBank/DDBJ databases">
        <authorList>
            <person name="Nowell W R."/>
        </authorList>
    </citation>
    <scope>NUCLEOTIDE SEQUENCE</scope>
</reference>
<organism evidence="2 3">
    <name type="scientific">Rotaria socialis</name>
    <dbReference type="NCBI Taxonomy" id="392032"/>
    <lineage>
        <taxon>Eukaryota</taxon>
        <taxon>Metazoa</taxon>
        <taxon>Spiralia</taxon>
        <taxon>Gnathifera</taxon>
        <taxon>Rotifera</taxon>
        <taxon>Eurotatoria</taxon>
        <taxon>Bdelloidea</taxon>
        <taxon>Philodinida</taxon>
        <taxon>Philodinidae</taxon>
        <taxon>Rotaria</taxon>
    </lineage>
</organism>
<accession>A0A822GND8</accession>
<sequence length="61" mass="6632">VAQAILGSTSIDRNKLADLLQQANSTNSFITTNNNNNNNNNHHHHITLDSISSSNSTNRTS</sequence>
<evidence type="ECO:0000313" key="3">
    <source>
        <dbReference type="Proteomes" id="UP000663848"/>
    </source>
</evidence>
<dbReference type="Proteomes" id="UP000663848">
    <property type="component" value="Unassembled WGS sequence"/>
</dbReference>
<dbReference type="EMBL" id="CAJOBR010099370">
    <property type="protein sequence ID" value="CAF5151005.1"/>
    <property type="molecule type" value="Genomic_DNA"/>
</dbReference>
<proteinExistence type="predicted"/>